<evidence type="ECO:0000313" key="2">
    <source>
        <dbReference type="EMBL" id="KAK2630786.1"/>
    </source>
</evidence>
<proteinExistence type="predicted"/>
<comment type="caution">
    <text evidence="2">The sequence shown here is derived from an EMBL/GenBank/DDBJ whole genome shotgun (WGS) entry which is preliminary data.</text>
</comment>
<evidence type="ECO:0000313" key="3">
    <source>
        <dbReference type="Proteomes" id="UP001301735"/>
    </source>
</evidence>
<feature type="compositionally biased region" description="Polar residues" evidence="1">
    <location>
        <begin position="402"/>
        <end position="411"/>
    </location>
</feature>
<evidence type="ECO:0000256" key="1">
    <source>
        <dbReference type="SAM" id="MobiDB-lite"/>
    </source>
</evidence>
<name>A0AAV9FWQ2_ELECO</name>
<reference evidence="2 3" key="1">
    <citation type="submission" date="2023-05" db="EMBL/GenBank/DDBJ databases">
        <title>WGS assembly of Eleusine coracana.</title>
        <authorList>
            <person name="Jenkins J."/>
            <person name="Schmutz J."/>
            <person name="Lux T."/>
            <person name="Plott C."/>
            <person name="Mayer K."/>
            <person name="Qi P."/>
            <person name="Devos K."/>
        </authorList>
    </citation>
    <scope>NUCLEOTIDE SEQUENCE [LARGE SCALE GENOMIC DNA]</scope>
    <source>
        <tissue evidence="2">Leaves</tissue>
    </source>
</reference>
<dbReference type="AlphaFoldDB" id="A0AAV9FWQ2"/>
<dbReference type="PANTHER" id="PTHR36478:SF23">
    <property type="match status" value="1"/>
</dbReference>
<feature type="region of interest" description="Disordered" evidence="1">
    <location>
        <begin position="337"/>
        <end position="411"/>
    </location>
</feature>
<dbReference type="PANTHER" id="PTHR36478">
    <property type="entry name" value="OS04G0614237 PROTEIN-RELATED"/>
    <property type="match status" value="1"/>
</dbReference>
<feature type="compositionally biased region" description="Basic and acidic residues" evidence="1">
    <location>
        <begin position="365"/>
        <end position="376"/>
    </location>
</feature>
<feature type="compositionally biased region" description="Polar residues" evidence="1">
    <location>
        <begin position="337"/>
        <end position="363"/>
    </location>
</feature>
<sequence length="411" mass="46508">MAGSGEIERAVAGSGEVDRAVAVSSEVERAMAGSGKDELSPLHSLDYPCTARLRRRRLFASLRWYSWELYQAAKMIMPVIFHTKDLVKKVQEGQWQEARCYIDRFAPFINSGYEAKLLMLFLHDFMILNGFADGRAMPRSYLWDWLNSIYQKPVLDKYPCFATLVDDVLSKRNDHARAFLDWQLVRNKAAKVAKEVAYKTSELRERMHYPCGRSDLYHVVPVGSRCRVKKNFSRKQSTDLAQYYLQMNKRLPSSTQGRNHSDPELRGEPLLALFETSLKAGRRPEEGVPFVRTTAARPSCHIDLSNLVGHFNIGSRMSKISLMNSVLRKLELTSKLGTSGTSKRFSSVVSPDSNSAMKRSSFQECCRDSARPENKSKRPRTTGKFGDDPSSSFRTLHLVNEGSASEVSAKI</sequence>
<accession>A0AAV9FWQ2</accession>
<dbReference type="Proteomes" id="UP001301735">
    <property type="component" value="Unassembled WGS sequence"/>
</dbReference>
<protein>
    <submittedName>
        <fullName evidence="2">Uncharacterized protein</fullName>
    </submittedName>
</protein>
<gene>
    <name evidence="2" type="ORF">QOZ80_UnG0725780</name>
</gene>
<keyword evidence="3" id="KW-1185">Reference proteome</keyword>
<dbReference type="EMBL" id="MU847514">
    <property type="protein sequence ID" value="KAK2630786.1"/>
    <property type="molecule type" value="Genomic_DNA"/>
</dbReference>
<organism evidence="2 3">
    <name type="scientific">Eleusine coracana subsp. coracana</name>
    <dbReference type="NCBI Taxonomy" id="191504"/>
    <lineage>
        <taxon>Eukaryota</taxon>
        <taxon>Viridiplantae</taxon>
        <taxon>Streptophyta</taxon>
        <taxon>Embryophyta</taxon>
        <taxon>Tracheophyta</taxon>
        <taxon>Spermatophyta</taxon>
        <taxon>Magnoliopsida</taxon>
        <taxon>Liliopsida</taxon>
        <taxon>Poales</taxon>
        <taxon>Poaceae</taxon>
        <taxon>PACMAD clade</taxon>
        <taxon>Chloridoideae</taxon>
        <taxon>Cynodonteae</taxon>
        <taxon>Eleusininae</taxon>
        <taxon>Eleusine</taxon>
    </lineage>
</organism>